<evidence type="ECO:0000256" key="1">
    <source>
        <dbReference type="SAM" id="Phobius"/>
    </source>
</evidence>
<feature type="transmembrane region" description="Helical" evidence="1">
    <location>
        <begin position="154"/>
        <end position="180"/>
    </location>
</feature>
<keyword evidence="1" id="KW-0472">Membrane</keyword>
<evidence type="ECO:0000313" key="4">
    <source>
        <dbReference type="Proteomes" id="UP001055172"/>
    </source>
</evidence>
<reference evidence="3 4" key="1">
    <citation type="submission" date="2021-07" db="EMBL/GenBank/DDBJ databases">
        <title>Genome data of Colletotrichum spaethianum.</title>
        <authorList>
            <person name="Utami Y.D."/>
            <person name="Hiruma K."/>
        </authorList>
    </citation>
    <scope>NUCLEOTIDE SEQUENCE [LARGE SCALE GENOMIC DNA]</scope>
    <source>
        <strain evidence="3 4">MAFF 242679</strain>
    </source>
</reference>
<comment type="caution">
    <text evidence="3">The sequence shown here is derived from an EMBL/GenBank/DDBJ whole genome shotgun (WGS) entry which is preliminary data.</text>
</comment>
<evidence type="ECO:0000313" key="3">
    <source>
        <dbReference type="EMBL" id="GJC84870.1"/>
    </source>
</evidence>
<accession>A0AA37GQC4</accession>
<dbReference type="Proteomes" id="UP001055172">
    <property type="component" value="Unassembled WGS sequence"/>
</dbReference>
<keyword evidence="1" id="KW-1133">Transmembrane helix</keyword>
<organism evidence="3 4">
    <name type="scientific">Colletotrichum liriopes</name>
    <dbReference type="NCBI Taxonomy" id="708192"/>
    <lineage>
        <taxon>Eukaryota</taxon>
        <taxon>Fungi</taxon>
        <taxon>Dikarya</taxon>
        <taxon>Ascomycota</taxon>
        <taxon>Pezizomycotina</taxon>
        <taxon>Sordariomycetes</taxon>
        <taxon>Hypocreomycetidae</taxon>
        <taxon>Glomerellales</taxon>
        <taxon>Glomerellaceae</taxon>
        <taxon>Colletotrichum</taxon>
        <taxon>Colletotrichum spaethianum species complex</taxon>
    </lineage>
</organism>
<dbReference type="Pfam" id="PF19316">
    <property type="entry name" value="PIGO_PIGG"/>
    <property type="match status" value="1"/>
</dbReference>
<dbReference type="GO" id="GO:0016740">
    <property type="term" value="F:transferase activity"/>
    <property type="evidence" value="ECO:0007669"/>
    <property type="project" value="UniProtKB-KW"/>
</dbReference>
<keyword evidence="4" id="KW-1185">Reference proteome</keyword>
<feature type="transmembrane region" description="Helical" evidence="1">
    <location>
        <begin position="61"/>
        <end position="91"/>
    </location>
</feature>
<gene>
    <name evidence="3" type="ORF">ColLi_07708</name>
</gene>
<dbReference type="InterPro" id="IPR045687">
    <property type="entry name" value="PIGG/GPI7_C"/>
</dbReference>
<name>A0AA37GQC4_9PEZI</name>
<feature type="domain" description="GPI ethanolamine phosphate transferase 2 C-terminal" evidence="2">
    <location>
        <begin position="8"/>
        <end position="180"/>
    </location>
</feature>
<feature type="transmembrane region" description="Helical" evidence="1">
    <location>
        <begin position="112"/>
        <end position="134"/>
    </location>
</feature>
<evidence type="ECO:0000259" key="2">
    <source>
        <dbReference type="Pfam" id="PF19316"/>
    </source>
</evidence>
<keyword evidence="3" id="KW-0808">Transferase</keyword>
<protein>
    <submittedName>
        <fullName evidence="3">GPI ethanolamine phosphate transferase 2</fullName>
    </submittedName>
</protein>
<dbReference type="EMBL" id="BPPX01000016">
    <property type="protein sequence ID" value="GJC84870.1"/>
    <property type="molecule type" value="Genomic_DNA"/>
</dbReference>
<dbReference type="AlphaFoldDB" id="A0AA37GQC4"/>
<proteinExistence type="predicted"/>
<sequence length="183" mass="19840">MILILFKARKASQAMKIIPLNSIGASITTLLLSQTAFFSLGGSNSIGSIDIPNGYNGVKTWSAIGVPAQVIAANWAGSLWWACAGLTLLFASLQNEKTSYSSNKRSLSHQRAYLRHLGSLTLFRGTSTLALMGSCLNLHINRDPALWTKLAPSFVFAGVWSVFIHPFTNGIFCSCVWWAVTSL</sequence>
<keyword evidence="1" id="KW-0812">Transmembrane</keyword>
<feature type="transmembrane region" description="Helical" evidence="1">
    <location>
        <begin position="20"/>
        <end position="41"/>
    </location>
</feature>